<organism evidence="1 2">
    <name type="scientific">Actinacidiphila rubida</name>
    <dbReference type="NCBI Taxonomy" id="310780"/>
    <lineage>
        <taxon>Bacteria</taxon>
        <taxon>Bacillati</taxon>
        <taxon>Actinomycetota</taxon>
        <taxon>Actinomycetes</taxon>
        <taxon>Kitasatosporales</taxon>
        <taxon>Streptomycetaceae</taxon>
        <taxon>Actinacidiphila</taxon>
    </lineage>
</organism>
<reference evidence="1 2" key="1">
    <citation type="submission" date="2016-10" db="EMBL/GenBank/DDBJ databases">
        <authorList>
            <person name="de Groot N.N."/>
        </authorList>
    </citation>
    <scope>NUCLEOTIDE SEQUENCE [LARGE SCALE GENOMIC DNA]</scope>
    <source>
        <strain evidence="1 2">CGMCC 4.2026</strain>
    </source>
</reference>
<dbReference type="AlphaFoldDB" id="A0A1H8V4U3"/>
<protein>
    <submittedName>
        <fullName evidence="1">Uncharacterized protein</fullName>
    </submittedName>
</protein>
<gene>
    <name evidence="1" type="ORF">SAMN05216267_11057</name>
</gene>
<evidence type="ECO:0000313" key="1">
    <source>
        <dbReference type="EMBL" id="SEP10247.1"/>
    </source>
</evidence>
<accession>A0A1H8V4U3</accession>
<evidence type="ECO:0000313" key="2">
    <source>
        <dbReference type="Proteomes" id="UP000181951"/>
    </source>
</evidence>
<keyword evidence="2" id="KW-1185">Reference proteome</keyword>
<proteinExistence type="predicted"/>
<sequence>TGGHVTNTWYDGTDWHVTDLTTSLGTPTAD</sequence>
<dbReference type="EMBL" id="FODD01000105">
    <property type="protein sequence ID" value="SEP10247.1"/>
    <property type="molecule type" value="Genomic_DNA"/>
</dbReference>
<dbReference type="Proteomes" id="UP000181951">
    <property type="component" value="Unassembled WGS sequence"/>
</dbReference>
<name>A0A1H8V4U3_9ACTN</name>
<feature type="non-terminal residue" evidence="1">
    <location>
        <position position="1"/>
    </location>
</feature>